<keyword evidence="3" id="KW-1185">Reference proteome</keyword>
<dbReference type="Proteomes" id="UP000675409">
    <property type="component" value="Unassembled WGS sequence"/>
</dbReference>
<evidence type="ECO:0000313" key="3">
    <source>
        <dbReference type="Proteomes" id="UP000675409"/>
    </source>
</evidence>
<proteinExistence type="predicted"/>
<sequence>MGAFNGHGALPSHGLDSTTPIADVSGRLAEQGRRNRVMDVLEVLAAGDRGVRQVGVKTFYASFFEWSGGIENWDWCAWQVFTAAEVRLLTDVQKVLMVPTLRPAGSHRTRRRDLRADCPGRWHAGRRCTRRTRALAGLPDGRSSRRSPHAHPGDDQ</sequence>
<dbReference type="EMBL" id="JABBYC010000076">
    <property type="protein sequence ID" value="MBL0888729.1"/>
    <property type="molecule type" value="Genomic_DNA"/>
</dbReference>
<comment type="caution">
    <text evidence="2">The sequence shown here is derived from an EMBL/GenBank/DDBJ whole genome shotgun (WGS) entry which is preliminary data.</text>
</comment>
<evidence type="ECO:0000313" key="2">
    <source>
        <dbReference type="EMBL" id="MBL0888729.1"/>
    </source>
</evidence>
<name>A0ABS1LRU2_9MICO</name>
<evidence type="ECO:0000256" key="1">
    <source>
        <dbReference type="SAM" id="MobiDB-lite"/>
    </source>
</evidence>
<protein>
    <submittedName>
        <fullName evidence="2">Uncharacterized protein</fullName>
    </submittedName>
</protein>
<reference evidence="2 3" key="1">
    <citation type="journal article" date="2021" name="Arch. Microbiol.">
        <title>Myceligenerans indicum sp. nov., an actinobacterium isolated from mangrove sediment of Sundarbans, India.</title>
        <authorList>
            <person name="Asha K."/>
            <person name="Bhadury P."/>
        </authorList>
    </citation>
    <scope>NUCLEOTIDE SEQUENCE [LARGE SCALE GENOMIC DNA]</scope>
    <source>
        <strain evidence="2 3">I2</strain>
    </source>
</reference>
<organism evidence="2 3">
    <name type="scientific">Myceligenerans indicum</name>
    <dbReference type="NCBI Taxonomy" id="2593663"/>
    <lineage>
        <taxon>Bacteria</taxon>
        <taxon>Bacillati</taxon>
        <taxon>Actinomycetota</taxon>
        <taxon>Actinomycetes</taxon>
        <taxon>Micrococcales</taxon>
        <taxon>Promicromonosporaceae</taxon>
        <taxon>Myceligenerans</taxon>
    </lineage>
</organism>
<accession>A0ABS1LRU2</accession>
<feature type="region of interest" description="Disordered" evidence="1">
    <location>
        <begin position="133"/>
        <end position="156"/>
    </location>
</feature>
<gene>
    <name evidence="2" type="ORF">HGK34_21025</name>
</gene>